<dbReference type="RefSeq" id="WP_117400334.1">
    <property type="nucleotide sequence ID" value="NZ_QVNQ01000004.1"/>
</dbReference>
<organism evidence="1 2">
    <name type="scientific">Actinomadura spongiicola</name>
    <dbReference type="NCBI Taxonomy" id="2303421"/>
    <lineage>
        <taxon>Bacteria</taxon>
        <taxon>Bacillati</taxon>
        <taxon>Actinomycetota</taxon>
        <taxon>Actinomycetes</taxon>
        <taxon>Streptosporangiales</taxon>
        <taxon>Thermomonosporaceae</taxon>
        <taxon>Actinomadura</taxon>
    </lineage>
</organism>
<proteinExistence type="predicted"/>
<accession>A0A372GHZ8</accession>
<comment type="caution">
    <text evidence="1">The sequence shown here is derived from an EMBL/GenBank/DDBJ whole genome shotgun (WGS) entry which is preliminary data.</text>
</comment>
<name>A0A372GHZ8_9ACTN</name>
<protein>
    <submittedName>
        <fullName evidence="1">Uncharacterized protein</fullName>
    </submittedName>
</protein>
<dbReference type="EMBL" id="QVNQ01000004">
    <property type="protein sequence ID" value="RFS84995.1"/>
    <property type="molecule type" value="Genomic_DNA"/>
</dbReference>
<dbReference type="Proteomes" id="UP000262882">
    <property type="component" value="Unassembled WGS sequence"/>
</dbReference>
<keyword evidence="2" id="KW-1185">Reference proteome</keyword>
<reference evidence="1 2" key="1">
    <citation type="submission" date="2018-08" db="EMBL/GenBank/DDBJ databases">
        <title>Actinomadura spongicola sp. nov., isolated from marine sponge Leucetta chagosensis.</title>
        <authorList>
            <person name="Li L."/>
            <person name="Lin H.W."/>
        </authorList>
    </citation>
    <scope>NUCLEOTIDE SEQUENCE [LARGE SCALE GENOMIC DNA]</scope>
    <source>
        <strain evidence="1 2">LHW52907</strain>
    </source>
</reference>
<evidence type="ECO:0000313" key="1">
    <source>
        <dbReference type="EMBL" id="RFS84995.1"/>
    </source>
</evidence>
<evidence type="ECO:0000313" key="2">
    <source>
        <dbReference type="Proteomes" id="UP000262882"/>
    </source>
</evidence>
<dbReference type="OrthoDB" id="3829284at2"/>
<gene>
    <name evidence="1" type="ORF">D0T12_16025</name>
</gene>
<dbReference type="AlphaFoldDB" id="A0A372GHZ8"/>
<sequence>MTDPQDHPVAPYCDRCGEPTATSDHTTCRAARELEPPRYCPHCRRRMIVQVSPLAWTAHCTCSFNLDQGCSPGGSQPCS</sequence>